<keyword evidence="4" id="KW-1185">Reference proteome</keyword>
<organism evidence="3 4">
    <name type="scientific">Kocuria marina subsp. indica</name>
    <dbReference type="NCBI Taxonomy" id="1049583"/>
    <lineage>
        <taxon>Bacteria</taxon>
        <taxon>Bacillati</taxon>
        <taxon>Actinomycetota</taxon>
        <taxon>Actinomycetes</taxon>
        <taxon>Micrococcales</taxon>
        <taxon>Micrococcaceae</taxon>
        <taxon>Kocuria</taxon>
    </lineage>
</organism>
<dbReference type="Gene3D" id="2.30.110.10">
    <property type="entry name" value="Electron Transport, Fmn-binding Protein, Chain A"/>
    <property type="match status" value="1"/>
</dbReference>
<dbReference type="AlphaFoldDB" id="A0A1X7C485"/>
<gene>
    <name evidence="3" type="ORF">SAMN06296028_101170</name>
</gene>
<dbReference type="SUPFAM" id="SSF50475">
    <property type="entry name" value="FMN-binding split barrel"/>
    <property type="match status" value="1"/>
</dbReference>
<dbReference type="InterPro" id="IPR012349">
    <property type="entry name" value="Split_barrel_FMN-bd"/>
</dbReference>
<dbReference type="Proteomes" id="UP000192929">
    <property type="component" value="Unassembled WGS sequence"/>
</dbReference>
<dbReference type="PANTHER" id="PTHR35176">
    <property type="entry name" value="HEME OXYGENASE HI_0854-RELATED"/>
    <property type="match status" value="1"/>
</dbReference>
<dbReference type="GO" id="GO:0016627">
    <property type="term" value="F:oxidoreductase activity, acting on the CH-CH group of donors"/>
    <property type="evidence" value="ECO:0007669"/>
    <property type="project" value="TreeGrafter"/>
</dbReference>
<dbReference type="RefSeq" id="WP_085105978.1">
    <property type="nucleotide sequence ID" value="NZ_FXAC01000001.1"/>
</dbReference>
<proteinExistence type="predicted"/>
<keyword evidence="1" id="KW-0560">Oxidoreductase</keyword>
<feature type="domain" description="Pyridoxamine 5'-phosphate oxidase N-terminal" evidence="2">
    <location>
        <begin position="17"/>
        <end position="129"/>
    </location>
</feature>
<evidence type="ECO:0000313" key="3">
    <source>
        <dbReference type="EMBL" id="SME89302.1"/>
    </source>
</evidence>
<dbReference type="InterPro" id="IPR011576">
    <property type="entry name" value="Pyridox_Oxase_N"/>
</dbReference>
<evidence type="ECO:0000256" key="1">
    <source>
        <dbReference type="ARBA" id="ARBA00023002"/>
    </source>
</evidence>
<dbReference type="InterPro" id="IPR052019">
    <property type="entry name" value="F420H2_bilvrd_red/Heme_oxyg"/>
</dbReference>
<evidence type="ECO:0000313" key="4">
    <source>
        <dbReference type="Proteomes" id="UP000192929"/>
    </source>
</evidence>
<dbReference type="EMBL" id="FXAC01000001">
    <property type="protein sequence ID" value="SME89302.1"/>
    <property type="molecule type" value="Genomic_DNA"/>
</dbReference>
<name>A0A1X7C485_9MICC</name>
<dbReference type="Pfam" id="PF01243">
    <property type="entry name" value="PNPOx_N"/>
    <property type="match status" value="1"/>
</dbReference>
<dbReference type="GO" id="GO:0070967">
    <property type="term" value="F:coenzyme F420 binding"/>
    <property type="evidence" value="ECO:0007669"/>
    <property type="project" value="TreeGrafter"/>
</dbReference>
<protein>
    <submittedName>
        <fullName evidence="3">Pyridoxamine 5'-phosphate oxidase</fullName>
    </submittedName>
</protein>
<dbReference type="GO" id="GO:0005829">
    <property type="term" value="C:cytosol"/>
    <property type="evidence" value="ECO:0007669"/>
    <property type="project" value="TreeGrafter"/>
</dbReference>
<reference evidence="4" key="1">
    <citation type="submission" date="2017-04" db="EMBL/GenBank/DDBJ databases">
        <authorList>
            <person name="Varghese N."/>
            <person name="Submissions S."/>
        </authorList>
    </citation>
    <scope>NUCLEOTIDE SEQUENCE [LARGE SCALE GENOMIC DNA]</scope>
    <source>
        <strain evidence="4">NIO-1021</strain>
    </source>
</reference>
<accession>A0A1X7C485</accession>
<evidence type="ECO:0000259" key="2">
    <source>
        <dbReference type="Pfam" id="PF01243"/>
    </source>
</evidence>
<sequence>MVELGNTLTDDTRWLIDFVRSAGAGVLASNSGTGYPESAYVHVAATDDGHIVFGTNTKSRKFSNITSDPRVSMVVMRDGTHEVQLEGEARVLEGADAAPAGQTLAAQHPGATDTNDPENLRVLDITVRWAMRTDASQVPPRSDELTLR</sequence>
<dbReference type="PANTHER" id="PTHR35176:SF6">
    <property type="entry name" value="HEME OXYGENASE HI_0854-RELATED"/>
    <property type="match status" value="1"/>
</dbReference>